<evidence type="ECO:0000259" key="1">
    <source>
        <dbReference type="PROSITE" id="PS51186"/>
    </source>
</evidence>
<protein>
    <submittedName>
        <fullName evidence="2">GCN5-related N-acetyltransferase</fullName>
    </submittedName>
</protein>
<feature type="domain" description="N-acetyltransferase" evidence="1">
    <location>
        <begin position="26"/>
        <end position="176"/>
    </location>
</feature>
<reference evidence="2" key="1">
    <citation type="submission" date="2006-06" db="EMBL/GenBank/DDBJ databases">
        <title>Complete sequence of chromosome of Mycobacterium sp. MCS.</title>
        <authorList>
            <consortium name="US DOE Joint Genome Institute"/>
            <person name="Copeland A."/>
            <person name="Lucas S."/>
            <person name="Lapidus A."/>
            <person name="Barry K."/>
            <person name="Detter J.C."/>
            <person name="Glavina del Rio T."/>
            <person name="Hammon N."/>
            <person name="Israni S."/>
            <person name="Dalin E."/>
            <person name="Tice H."/>
            <person name="Pitluck S."/>
            <person name="Martinez M."/>
            <person name="Schmutz J."/>
            <person name="Larimer F."/>
            <person name="Land M."/>
            <person name="Hauser L."/>
            <person name="Kyrpides N."/>
            <person name="Kim E."/>
            <person name="Miller C.D."/>
            <person name="Hughes J.E."/>
            <person name="Anderson A.J."/>
            <person name="Sims R.C."/>
            <person name="Richardson P."/>
        </authorList>
    </citation>
    <scope>NUCLEOTIDE SEQUENCE [LARGE SCALE GENOMIC DNA]</scope>
    <source>
        <strain evidence="2">MCS</strain>
    </source>
</reference>
<proteinExistence type="predicted"/>
<sequence length="179" mass="19840">MPEPVEIGRNEYQMPITAELLDGGVVTLRRVADTDRAALTAMVQGLTERERYLRFFTTHPTHMDEWVTSVVEASVDRFTLGAFEGDLMLGVATYIDSPRPDCAEVAIVVAHGQHHRGVGTILLDALGRIARAKGLHYFIADVLAENREMQTVLTDSGWPCRRHLDGSVVSVEVDLQQDP</sequence>
<dbReference type="InterPro" id="IPR000182">
    <property type="entry name" value="GNAT_dom"/>
</dbReference>
<dbReference type="Gene3D" id="3.40.630.30">
    <property type="match status" value="1"/>
</dbReference>
<dbReference type="Pfam" id="PF13302">
    <property type="entry name" value="Acetyltransf_3"/>
    <property type="match status" value="1"/>
</dbReference>
<dbReference type="GO" id="GO:0016747">
    <property type="term" value="F:acyltransferase activity, transferring groups other than amino-acyl groups"/>
    <property type="evidence" value="ECO:0007669"/>
    <property type="project" value="InterPro"/>
</dbReference>
<dbReference type="SUPFAM" id="SSF55729">
    <property type="entry name" value="Acyl-CoA N-acyltransferases (Nat)"/>
    <property type="match status" value="1"/>
</dbReference>
<dbReference type="PROSITE" id="PS51186">
    <property type="entry name" value="GNAT"/>
    <property type="match status" value="1"/>
</dbReference>
<dbReference type="KEGG" id="mmc:Mmcs_1106"/>
<dbReference type="AlphaFoldDB" id="A0A5Q5BG66"/>
<gene>
    <name evidence="2" type="ordered locus">Mmcs_1106</name>
</gene>
<accession>A0A5Q5BG66</accession>
<name>A0A5Q5BG66_MYCSS</name>
<evidence type="ECO:0000313" key="2">
    <source>
        <dbReference type="EMBL" id="ABG07219.1"/>
    </source>
</evidence>
<organism evidence="2">
    <name type="scientific">Mycobacterium sp. (strain MCS)</name>
    <dbReference type="NCBI Taxonomy" id="164756"/>
    <lineage>
        <taxon>Bacteria</taxon>
        <taxon>Bacillati</taxon>
        <taxon>Actinomycetota</taxon>
        <taxon>Actinomycetes</taxon>
        <taxon>Mycobacteriales</taxon>
        <taxon>Mycobacteriaceae</taxon>
        <taxon>Mycobacterium</taxon>
    </lineage>
</organism>
<dbReference type="EMBL" id="CP000384">
    <property type="protein sequence ID" value="ABG07219.1"/>
    <property type="molecule type" value="Genomic_DNA"/>
</dbReference>
<dbReference type="InterPro" id="IPR016181">
    <property type="entry name" value="Acyl_CoA_acyltransferase"/>
</dbReference>
<keyword evidence="2" id="KW-0808">Transferase</keyword>